<evidence type="ECO:0000313" key="5">
    <source>
        <dbReference type="Proteomes" id="UP000323386"/>
    </source>
</evidence>
<accession>A0A5C3FAM8</accession>
<dbReference type="OrthoDB" id="5772781at2759"/>
<dbReference type="Gene3D" id="3.90.1200.10">
    <property type="match status" value="1"/>
</dbReference>
<evidence type="ECO:0000256" key="3">
    <source>
        <dbReference type="PIRNR" id="PIRNR006221"/>
    </source>
</evidence>
<keyword evidence="3 4" id="KW-0418">Kinase</keyword>
<dbReference type="FunFam" id="3.90.1200.10:FF:000018">
    <property type="entry name" value="Fructosamine-3-kinase, putative"/>
    <property type="match status" value="1"/>
</dbReference>
<sequence length="319" mass="35257">MSSIDPALLRILEKDCASLGSSFSSAGPCRVLAQPSNRLLFAKLTTPVDQVVGEGQSLRAMKDALEQCPRGSESLVPAVHAAGVAADGKKAYLVTDYLDMNGRVGSRGQRLLGQRLANMHKFGGNDRNLFGFDVPTHCGATEQDNTWTEKWSDFWADRRIGEVIKRIAARSEDHELSTLEGQMREKVYPLLLEPLDGKISPAVLHGDLWSGNVGEDAASGEPVIFDPSSYYGHNEAELGIMHMFGGFTNDFFEAYHAVLPRCQPYYDERIKLYELYHHLNHALMFGGSYRGGAVSIMKSLVSFAEREVRRNDASARSEL</sequence>
<dbReference type="SUPFAM" id="SSF56112">
    <property type="entry name" value="Protein kinase-like (PK-like)"/>
    <property type="match status" value="1"/>
</dbReference>
<protein>
    <recommendedName>
        <fullName evidence="1">protein-ribulosamine 3-kinase</fullName>
        <ecNumber evidence="1">2.7.1.172</ecNumber>
    </recommendedName>
</protein>
<dbReference type="AlphaFoldDB" id="A0A5C3FAM8"/>
<proteinExistence type="inferred from homology"/>
<name>A0A5C3FAM8_9BASI</name>
<dbReference type="GO" id="GO:0016301">
    <property type="term" value="F:kinase activity"/>
    <property type="evidence" value="ECO:0007669"/>
    <property type="project" value="UniProtKB-UniRule"/>
</dbReference>
<evidence type="ECO:0000313" key="4">
    <source>
        <dbReference type="EMBL" id="SPO41452.1"/>
    </source>
</evidence>
<dbReference type="PANTHER" id="PTHR12149:SF8">
    <property type="entry name" value="PROTEIN-RIBULOSAMINE 3-KINASE"/>
    <property type="match status" value="1"/>
</dbReference>
<organism evidence="4 5">
    <name type="scientific">Pseudozyma flocculosa</name>
    <dbReference type="NCBI Taxonomy" id="84751"/>
    <lineage>
        <taxon>Eukaryota</taxon>
        <taxon>Fungi</taxon>
        <taxon>Dikarya</taxon>
        <taxon>Basidiomycota</taxon>
        <taxon>Ustilaginomycotina</taxon>
        <taxon>Ustilaginomycetes</taxon>
        <taxon>Ustilaginales</taxon>
        <taxon>Ustilaginaceae</taxon>
        <taxon>Pseudozyma</taxon>
    </lineage>
</organism>
<comment type="similarity">
    <text evidence="3">Belongs to the fructosamine kinase family.</text>
</comment>
<dbReference type="EMBL" id="OOIP01000027">
    <property type="protein sequence ID" value="SPO41452.1"/>
    <property type="molecule type" value="Genomic_DNA"/>
</dbReference>
<dbReference type="Pfam" id="PF03881">
    <property type="entry name" value="Fructosamin_kin"/>
    <property type="match status" value="1"/>
</dbReference>
<evidence type="ECO:0000256" key="1">
    <source>
        <dbReference type="ARBA" id="ARBA00011961"/>
    </source>
</evidence>
<comment type="catalytic activity">
    <reaction evidence="2">
        <text>N(6)-D-ribulosyl-L-lysyl-[protein] + ATP = N(6)-(3-O-phospho-D-ribulosyl)-L-lysyl-[protein] + ADP + H(+)</text>
        <dbReference type="Rhea" id="RHEA:48432"/>
        <dbReference type="Rhea" id="RHEA-COMP:12103"/>
        <dbReference type="Rhea" id="RHEA-COMP:12104"/>
        <dbReference type="ChEBI" id="CHEBI:15378"/>
        <dbReference type="ChEBI" id="CHEBI:30616"/>
        <dbReference type="ChEBI" id="CHEBI:90418"/>
        <dbReference type="ChEBI" id="CHEBI:90420"/>
        <dbReference type="ChEBI" id="CHEBI:456216"/>
        <dbReference type="EC" id="2.7.1.172"/>
    </reaction>
    <physiologicalReaction direction="left-to-right" evidence="2">
        <dbReference type="Rhea" id="RHEA:48433"/>
    </physiologicalReaction>
</comment>
<evidence type="ECO:0000256" key="2">
    <source>
        <dbReference type="ARBA" id="ARBA00048655"/>
    </source>
</evidence>
<keyword evidence="3" id="KW-0808">Transferase</keyword>
<keyword evidence="5" id="KW-1185">Reference proteome</keyword>
<dbReference type="GO" id="GO:0102193">
    <property type="term" value="F:protein-ribulosamine 3-kinase activity"/>
    <property type="evidence" value="ECO:0007669"/>
    <property type="project" value="UniProtKB-EC"/>
</dbReference>
<dbReference type="Proteomes" id="UP000323386">
    <property type="component" value="Unassembled WGS sequence"/>
</dbReference>
<dbReference type="EC" id="2.7.1.172" evidence="1"/>
<dbReference type="PIRSF" id="PIRSF006221">
    <property type="entry name" value="Ketosamine-3-kinase"/>
    <property type="match status" value="1"/>
</dbReference>
<gene>
    <name evidence="4" type="ORF">PSFLO_06934</name>
</gene>
<dbReference type="PANTHER" id="PTHR12149">
    <property type="entry name" value="FRUCTOSAMINE 3 KINASE-RELATED PROTEIN"/>
    <property type="match status" value="1"/>
</dbReference>
<reference evidence="4 5" key="1">
    <citation type="submission" date="2018-03" db="EMBL/GenBank/DDBJ databases">
        <authorList>
            <person name="Guldener U."/>
        </authorList>
    </citation>
    <scope>NUCLEOTIDE SEQUENCE [LARGE SCALE GENOMIC DNA]</scope>
    <source>
        <strain evidence="4 5">DAOM196992</strain>
    </source>
</reference>
<dbReference type="InterPro" id="IPR011009">
    <property type="entry name" value="Kinase-like_dom_sf"/>
</dbReference>
<dbReference type="InterPro" id="IPR016477">
    <property type="entry name" value="Fructo-/Ketosamine-3-kinase"/>
</dbReference>